<evidence type="ECO:0000256" key="15">
    <source>
        <dbReference type="ARBA" id="ARBA00048176"/>
    </source>
</evidence>
<sequence>MNSSNLIMTGLELMVLGMGSVFVFLILLVVVTTGMSRVLTRYFPEAAPVPKAPPRRAKSPATIDSELIAAIGAAIKQHRSRS</sequence>
<evidence type="ECO:0000256" key="9">
    <source>
        <dbReference type="ARBA" id="ARBA00022967"/>
    </source>
</evidence>
<dbReference type="GO" id="GO:0005886">
    <property type="term" value="C:plasma membrane"/>
    <property type="evidence" value="ECO:0007669"/>
    <property type="project" value="UniProtKB-SubCell"/>
</dbReference>
<comment type="cofactor">
    <cofactor evidence="1 16 17">
        <name>Na(+)</name>
        <dbReference type="ChEBI" id="CHEBI:29101"/>
    </cofactor>
</comment>
<evidence type="ECO:0000313" key="18">
    <source>
        <dbReference type="EMBL" id="KAA0695985.1"/>
    </source>
</evidence>
<evidence type="ECO:0000313" key="19">
    <source>
        <dbReference type="Proteomes" id="UP000463138"/>
    </source>
</evidence>
<comment type="subunit">
    <text evidence="5 16">Heterotrimer of an alpha, a beta and a gamma subunit.</text>
</comment>
<keyword evidence="12 16" id="KW-0406">Ion transport</keyword>
<dbReference type="RefSeq" id="WP_149330981.1">
    <property type="nucleotide sequence ID" value="NZ_QOVF01000001.1"/>
</dbReference>
<keyword evidence="13 16" id="KW-0472">Membrane</keyword>
<evidence type="ECO:0000256" key="3">
    <source>
        <dbReference type="ARBA" id="ARBA00004162"/>
    </source>
</evidence>
<dbReference type="EC" id="7.2.4.2" evidence="16"/>
<dbReference type="GO" id="GO:0008948">
    <property type="term" value="F:oxaloacetate decarboxylase activity"/>
    <property type="evidence" value="ECO:0007669"/>
    <property type="project" value="UniProtKB-UniRule"/>
</dbReference>
<reference evidence="18 19" key="1">
    <citation type="submission" date="2018-07" db="EMBL/GenBank/DDBJ databases">
        <title>Pseudomonas laoshanensis sp. nov., isolated from soil.</title>
        <authorList>
            <person name="Sun J."/>
            <person name="Yu L."/>
            <person name="Wang M."/>
            <person name="Zhang C."/>
        </authorList>
    </citation>
    <scope>NUCLEOTIDE SEQUENCE [LARGE SCALE GENOMIC DNA]</scope>
    <source>
        <strain evidence="18 19">Y22</strain>
    </source>
</reference>
<keyword evidence="14 16" id="KW-0739">Sodium transport</keyword>
<keyword evidence="19" id="KW-1185">Reference proteome</keyword>
<evidence type="ECO:0000256" key="13">
    <source>
        <dbReference type="ARBA" id="ARBA00023136"/>
    </source>
</evidence>
<comment type="catalytic activity">
    <reaction evidence="15 16 17">
        <text>oxaloacetate + 2 Na(+)(in) + H(+) = pyruvate + 2 Na(+)(out) + CO2</text>
        <dbReference type="Rhea" id="RHEA:57724"/>
        <dbReference type="ChEBI" id="CHEBI:15361"/>
        <dbReference type="ChEBI" id="CHEBI:15378"/>
        <dbReference type="ChEBI" id="CHEBI:16452"/>
        <dbReference type="ChEBI" id="CHEBI:16526"/>
        <dbReference type="ChEBI" id="CHEBI:29101"/>
        <dbReference type="EC" id="7.2.4.2"/>
    </reaction>
</comment>
<comment type="similarity">
    <text evidence="4 16 17">Belongs to the OadG family.</text>
</comment>
<protein>
    <recommendedName>
        <fullName evidence="16">Probable oxaloacetate decarboxylase gamma chain</fullName>
        <ecNumber evidence="16">7.2.4.2</ecNumber>
    </recommendedName>
</protein>
<dbReference type="InterPro" id="IPR023424">
    <property type="entry name" value="OadG"/>
</dbReference>
<proteinExistence type="inferred from homology"/>
<evidence type="ECO:0000256" key="12">
    <source>
        <dbReference type="ARBA" id="ARBA00023065"/>
    </source>
</evidence>
<dbReference type="EMBL" id="QOVF01000001">
    <property type="protein sequence ID" value="KAA0695985.1"/>
    <property type="molecule type" value="Genomic_DNA"/>
</dbReference>
<evidence type="ECO:0000256" key="16">
    <source>
        <dbReference type="HAMAP-Rule" id="MF_00404"/>
    </source>
</evidence>
<dbReference type="AlphaFoldDB" id="A0A7V7GVZ5"/>
<gene>
    <name evidence="16" type="primary">oadG</name>
    <name evidence="18" type="ORF">DT594_01070</name>
</gene>
<comment type="caution">
    <text evidence="18">The sequence shown here is derived from an EMBL/GenBank/DDBJ whole genome shotgun (WGS) entry which is preliminary data.</text>
</comment>
<accession>A0A7V7GVZ5</accession>
<evidence type="ECO:0000256" key="10">
    <source>
        <dbReference type="ARBA" id="ARBA00022989"/>
    </source>
</evidence>
<keyword evidence="6 16" id="KW-0813">Transport</keyword>
<evidence type="ECO:0000256" key="6">
    <source>
        <dbReference type="ARBA" id="ARBA00022448"/>
    </source>
</evidence>
<dbReference type="GO" id="GO:0015081">
    <property type="term" value="F:sodium ion transmembrane transporter activity"/>
    <property type="evidence" value="ECO:0007669"/>
    <property type="project" value="UniProtKB-UniRule"/>
</dbReference>
<name>A0A7V7GVZ5_9GAMM</name>
<dbReference type="HAMAP" id="MF_00404">
    <property type="entry name" value="OadG"/>
    <property type="match status" value="1"/>
</dbReference>
<dbReference type="GO" id="GO:0015451">
    <property type="term" value="F:decarboxylation-driven active transmembrane transporter activity"/>
    <property type="evidence" value="ECO:0007669"/>
    <property type="project" value="UniProtKB-EC"/>
</dbReference>
<evidence type="ECO:0000256" key="8">
    <source>
        <dbReference type="ARBA" id="ARBA00022692"/>
    </source>
</evidence>
<evidence type="ECO:0000256" key="1">
    <source>
        <dbReference type="ARBA" id="ARBA00001959"/>
    </source>
</evidence>
<keyword evidence="8 16" id="KW-0812">Transmembrane</keyword>
<comment type="subcellular location">
    <subcellularLocation>
        <location evidence="3 16 17">Cell membrane</location>
        <topology evidence="3 16 17">Single-pass membrane protein</topology>
    </subcellularLocation>
</comment>
<evidence type="ECO:0000256" key="7">
    <source>
        <dbReference type="ARBA" id="ARBA00022475"/>
    </source>
</evidence>
<keyword evidence="7 16" id="KW-1003">Cell membrane</keyword>
<dbReference type="GO" id="GO:0036376">
    <property type="term" value="P:sodium ion export across plasma membrane"/>
    <property type="evidence" value="ECO:0007669"/>
    <property type="project" value="InterPro"/>
</dbReference>
<dbReference type="Proteomes" id="UP000463138">
    <property type="component" value="Unassembled WGS sequence"/>
</dbReference>
<keyword evidence="11 16" id="KW-0915">Sodium</keyword>
<dbReference type="InterPro" id="IPR005899">
    <property type="entry name" value="Na_pump_deCOase"/>
</dbReference>
<keyword evidence="9 16" id="KW-1278">Translocase</keyword>
<organism evidence="18 19">
    <name type="scientific">Halopseudomonas laoshanensis</name>
    <dbReference type="NCBI Taxonomy" id="2268758"/>
    <lineage>
        <taxon>Bacteria</taxon>
        <taxon>Pseudomonadati</taxon>
        <taxon>Pseudomonadota</taxon>
        <taxon>Gammaproteobacteria</taxon>
        <taxon>Pseudomonadales</taxon>
        <taxon>Pseudomonadaceae</taxon>
        <taxon>Halopseudomonas</taxon>
    </lineage>
</organism>
<evidence type="ECO:0000256" key="17">
    <source>
        <dbReference type="RuleBase" id="RU004278"/>
    </source>
</evidence>
<feature type="transmembrane region" description="Helical" evidence="16 17">
    <location>
        <begin position="6"/>
        <end position="31"/>
    </location>
</feature>
<evidence type="ECO:0000256" key="2">
    <source>
        <dbReference type="ARBA" id="ARBA00003002"/>
    </source>
</evidence>
<evidence type="ECO:0000256" key="4">
    <source>
        <dbReference type="ARBA" id="ARBA00005844"/>
    </source>
</evidence>
<dbReference type="Pfam" id="PF04277">
    <property type="entry name" value="OAD_gamma"/>
    <property type="match status" value="1"/>
</dbReference>
<evidence type="ECO:0000256" key="11">
    <source>
        <dbReference type="ARBA" id="ARBA00023053"/>
    </source>
</evidence>
<comment type="function">
    <text evidence="2 16 17">Catalyzes the decarboxylation of oxaloacetate coupled to Na(+) translocation.</text>
</comment>
<keyword evidence="10 16" id="KW-1133">Transmembrane helix</keyword>
<evidence type="ECO:0000256" key="5">
    <source>
        <dbReference type="ARBA" id="ARBA00011869"/>
    </source>
</evidence>
<dbReference type="NCBIfam" id="TIGR01195">
    <property type="entry name" value="oadG_fam"/>
    <property type="match status" value="1"/>
</dbReference>
<evidence type="ECO:0000256" key="14">
    <source>
        <dbReference type="ARBA" id="ARBA00023201"/>
    </source>
</evidence>